<organism evidence="1 2">
    <name type="scientific">Colocasia esculenta</name>
    <name type="common">Wild taro</name>
    <name type="synonym">Arum esculentum</name>
    <dbReference type="NCBI Taxonomy" id="4460"/>
    <lineage>
        <taxon>Eukaryota</taxon>
        <taxon>Viridiplantae</taxon>
        <taxon>Streptophyta</taxon>
        <taxon>Embryophyta</taxon>
        <taxon>Tracheophyta</taxon>
        <taxon>Spermatophyta</taxon>
        <taxon>Magnoliopsida</taxon>
        <taxon>Liliopsida</taxon>
        <taxon>Araceae</taxon>
        <taxon>Aroideae</taxon>
        <taxon>Colocasieae</taxon>
        <taxon>Colocasia</taxon>
    </lineage>
</organism>
<protein>
    <submittedName>
        <fullName evidence="1">Uncharacterized protein</fullName>
    </submittedName>
</protein>
<sequence length="194" mass="21119">MVSLPDYAGCPNDRVRLPDYVGCPDDRFRIMLNSITCPIPFSSRGRDPSSSSGGGGGSATWTPTMLDFWCHELERAPTFRELFYQTHKRKGTYDYVSESDRTNVESYGRTMADHYAEGTPQPDLDPEAWADAAGGPRKGQVYGFGDSLDTTLMLSSCASSVTPPTYASLFTATPDSGGDDIRTLSGKSCHNSCQ</sequence>
<accession>A0A843WSR0</accession>
<dbReference type="Proteomes" id="UP000652761">
    <property type="component" value="Unassembled WGS sequence"/>
</dbReference>
<keyword evidence="2" id="KW-1185">Reference proteome</keyword>
<evidence type="ECO:0000313" key="2">
    <source>
        <dbReference type="Proteomes" id="UP000652761"/>
    </source>
</evidence>
<proteinExistence type="predicted"/>
<dbReference type="OrthoDB" id="651362at2759"/>
<gene>
    <name evidence="1" type="ORF">Taro_046557</name>
</gene>
<reference evidence="1" key="1">
    <citation type="submission" date="2017-07" db="EMBL/GenBank/DDBJ databases">
        <title>Taro Niue Genome Assembly and Annotation.</title>
        <authorList>
            <person name="Atibalentja N."/>
            <person name="Keating K."/>
            <person name="Fields C.J."/>
        </authorList>
    </citation>
    <scope>NUCLEOTIDE SEQUENCE</scope>
    <source>
        <strain evidence="1">Niue_2</strain>
        <tissue evidence="1">Leaf</tissue>
    </source>
</reference>
<comment type="caution">
    <text evidence="1">The sequence shown here is derived from an EMBL/GenBank/DDBJ whole genome shotgun (WGS) entry which is preliminary data.</text>
</comment>
<dbReference type="AlphaFoldDB" id="A0A843WSR0"/>
<dbReference type="EMBL" id="NMUH01005759">
    <property type="protein sequence ID" value="MQM13632.1"/>
    <property type="molecule type" value="Genomic_DNA"/>
</dbReference>
<name>A0A843WSR0_COLES</name>
<evidence type="ECO:0000313" key="1">
    <source>
        <dbReference type="EMBL" id="MQM13632.1"/>
    </source>
</evidence>